<dbReference type="Proteomes" id="UP000504610">
    <property type="component" value="Unplaced"/>
</dbReference>
<dbReference type="CDD" id="cd00293">
    <property type="entry name" value="USP-like"/>
    <property type="match status" value="1"/>
</dbReference>
<dbReference type="PANTHER" id="PTHR47000:SF7">
    <property type="entry name" value="ADENINE NUCLEOTIDE ALPHA HYDROLASES-LIKE SUPERFAMILY PROTEIN"/>
    <property type="match status" value="1"/>
</dbReference>
<dbReference type="Pfam" id="PF00582">
    <property type="entry name" value="Usp"/>
    <property type="match status" value="1"/>
</dbReference>
<dbReference type="AlphaFoldDB" id="A0A6J0P0C1"/>
<dbReference type="RefSeq" id="XP_056853486.1">
    <property type="nucleotide sequence ID" value="XM_056997506.1"/>
</dbReference>
<organism evidence="3 4">
    <name type="scientific">Raphanus sativus</name>
    <name type="common">Radish</name>
    <name type="synonym">Raphanus raphanistrum var. sativus</name>
    <dbReference type="NCBI Taxonomy" id="3726"/>
    <lineage>
        <taxon>Eukaryota</taxon>
        <taxon>Viridiplantae</taxon>
        <taxon>Streptophyta</taxon>
        <taxon>Embryophyta</taxon>
        <taxon>Tracheophyta</taxon>
        <taxon>Spermatophyta</taxon>
        <taxon>Magnoliopsida</taxon>
        <taxon>eudicotyledons</taxon>
        <taxon>Gunneridae</taxon>
        <taxon>Pentapetalae</taxon>
        <taxon>rosids</taxon>
        <taxon>malvids</taxon>
        <taxon>Brassicales</taxon>
        <taxon>Brassicaceae</taxon>
        <taxon>Brassiceae</taxon>
        <taxon>Raphanus</taxon>
    </lineage>
</organism>
<dbReference type="KEGG" id="rsz:108861130"/>
<evidence type="ECO:0000313" key="4">
    <source>
        <dbReference type="RefSeq" id="XP_018490457.1"/>
    </source>
</evidence>
<proteinExistence type="predicted"/>
<name>A0A6J0P0C1_RAPSA</name>
<dbReference type="RefSeq" id="XP_018490457.1">
    <property type="nucleotide sequence ID" value="XM_018634955.2"/>
</dbReference>
<evidence type="ECO:0000313" key="3">
    <source>
        <dbReference type="Proteomes" id="UP000504610"/>
    </source>
</evidence>
<sequence>MARSLKKSVKLSLRHVRIRSSTSSFKPSSRSIERDQRIEFLGRGENGVREEENDGDNSSEYEEFEEEDVVEGEGEIEEEEEKDNGKSVVSGGNKTECKEEIEEVETVEAAAEEEITEAGNRVMVVVDKVVASTGALEWALKHTLQSHDYLFLLYFSKPFRKGKKKNRKREVKTDELVHTLKKLCQTKRPGIEVEIRRLEGKEKEKGEKIVEEAKEQQVTLLVVGEEKKPPVWRVVKRWGWKKRRGRAGVLKYCLEKASCMTIAVKPKNRKLGGYLITTKRHKNFWLLA</sequence>
<reference evidence="4 5" key="1">
    <citation type="submission" date="2025-04" db="UniProtKB">
        <authorList>
            <consortium name="RefSeq"/>
        </authorList>
    </citation>
    <scope>IDENTIFICATION</scope>
    <source>
        <tissue evidence="4 5">Leaf</tissue>
    </source>
</reference>
<feature type="compositionally biased region" description="Low complexity" evidence="1">
    <location>
        <begin position="20"/>
        <end position="30"/>
    </location>
</feature>
<dbReference type="InterPro" id="IPR006016">
    <property type="entry name" value="UspA"/>
</dbReference>
<dbReference type="PANTHER" id="PTHR47000">
    <property type="entry name" value="ADENINE NUCLEOTIDE ALPHA HYDROLASES-LIKE SUPERFAMILY PROTEIN"/>
    <property type="match status" value="1"/>
</dbReference>
<dbReference type="SUPFAM" id="SSF52402">
    <property type="entry name" value="Adenine nucleotide alpha hydrolases-like"/>
    <property type="match status" value="1"/>
</dbReference>
<feature type="compositionally biased region" description="Basic and acidic residues" evidence="1">
    <location>
        <begin position="31"/>
        <end position="50"/>
    </location>
</feature>
<dbReference type="OrthoDB" id="1667873at2759"/>
<evidence type="ECO:0000313" key="5">
    <source>
        <dbReference type="RefSeq" id="XP_056853486.1"/>
    </source>
</evidence>
<protein>
    <submittedName>
        <fullName evidence="4">Uncharacterized protein LOC108861130</fullName>
    </submittedName>
    <submittedName>
        <fullName evidence="5">Uncharacterized protein LOC130502716</fullName>
    </submittedName>
</protein>
<dbReference type="InterPro" id="IPR014729">
    <property type="entry name" value="Rossmann-like_a/b/a_fold"/>
</dbReference>
<feature type="region of interest" description="Disordered" evidence="1">
    <location>
        <begin position="20"/>
        <end position="100"/>
    </location>
</feature>
<dbReference type="GeneID" id="108861130"/>
<evidence type="ECO:0000256" key="1">
    <source>
        <dbReference type="SAM" id="MobiDB-lite"/>
    </source>
</evidence>
<dbReference type="Gene3D" id="3.40.50.620">
    <property type="entry name" value="HUPs"/>
    <property type="match status" value="1"/>
</dbReference>
<feature type="domain" description="UspA" evidence="2">
    <location>
        <begin position="121"/>
        <end position="265"/>
    </location>
</feature>
<accession>A0A6J0P0C1</accession>
<keyword evidence="3" id="KW-1185">Reference proteome</keyword>
<dbReference type="KEGG" id="rsz:130502716"/>
<gene>
    <name evidence="4" type="primary">LOC108861130</name>
    <name evidence="5" type="synonym">LOC130502716</name>
</gene>
<feature type="compositionally biased region" description="Acidic residues" evidence="1">
    <location>
        <begin position="51"/>
        <end position="82"/>
    </location>
</feature>
<evidence type="ECO:0000259" key="2">
    <source>
        <dbReference type="Pfam" id="PF00582"/>
    </source>
</evidence>